<reference evidence="2 3" key="1">
    <citation type="submission" date="2016-10" db="EMBL/GenBank/DDBJ databases">
        <authorList>
            <person name="de Groot N.N."/>
        </authorList>
    </citation>
    <scope>NUCLEOTIDE SEQUENCE [LARGE SCALE GENOMIC DNA]</scope>
    <source>
        <strain evidence="2 3">DSM 27375</strain>
    </source>
</reference>
<name>A0A1G7QGL6_9RHOB</name>
<evidence type="ECO:0000313" key="2">
    <source>
        <dbReference type="EMBL" id="SDF97598.1"/>
    </source>
</evidence>
<evidence type="ECO:0000256" key="1">
    <source>
        <dbReference type="SAM" id="SignalP"/>
    </source>
</evidence>
<protein>
    <recommendedName>
        <fullName evidence="4">Invasion associated locus B (IalB) protein</fullName>
    </recommendedName>
</protein>
<feature type="signal peptide" evidence="1">
    <location>
        <begin position="1"/>
        <end position="19"/>
    </location>
</feature>
<proteinExistence type="predicted"/>
<evidence type="ECO:0000313" key="3">
    <source>
        <dbReference type="Proteomes" id="UP000182284"/>
    </source>
</evidence>
<evidence type="ECO:0008006" key="4">
    <source>
        <dbReference type="Google" id="ProtNLM"/>
    </source>
</evidence>
<gene>
    <name evidence="2" type="ORF">SAMN04488117_109123</name>
</gene>
<organism evidence="2 3">
    <name type="scientific">Celeribacter baekdonensis</name>
    <dbReference type="NCBI Taxonomy" id="875171"/>
    <lineage>
        <taxon>Bacteria</taxon>
        <taxon>Pseudomonadati</taxon>
        <taxon>Pseudomonadota</taxon>
        <taxon>Alphaproteobacteria</taxon>
        <taxon>Rhodobacterales</taxon>
        <taxon>Roseobacteraceae</taxon>
        <taxon>Celeribacter</taxon>
    </lineage>
</organism>
<keyword evidence="1" id="KW-0732">Signal</keyword>
<dbReference type="Proteomes" id="UP000182284">
    <property type="component" value="Unassembled WGS sequence"/>
</dbReference>
<sequence length="185" mass="20073">MKAILAGVFWVLAAGALEAQDDWEYGSWRVSTFSENVGTAGIVEDVYHYCIASSGGDGDARISIEFMSHDAGPPTVYPSVVIEEYAPRGYDTQMQDGMTGYIIFDSYETAAATPVTSYDPDGYKLARVSYDQPYSQWMLQKMQANGRLDLVVQGRPVAAFQLNGFSAAYLKAADECGFSGVGVIP</sequence>
<accession>A0A1G7QGL6</accession>
<dbReference type="AlphaFoldDB" id="A0A1G7QGL6"/>
<dbReference type="EMBL" id="FNBL01000009">
    <property type="protein sequence ID" value="SDF97598.1"/>
    <property type="molecule type" value="Genomic_DNA"/>
</dbReference>
<feature type="chain" id="PRO_5010158003" description="Invasion associated locus B (IalB) protein" evidence="1">
    <location>
        <begin position="20"/>
        <end position="185"/>
    </location>
</feature>